<dbReference type="PANTHER" id="PTHR36934:SF1">
    <property type="entry name" value="THIOESTERASE DOMAIN-CONTAINING PROTEIN"/>
    <property type="match status" value="1"/>
</dbReference>
<proteinExistence type="predicted"/>
<protein>
    <recommendedName>
        <fullName evidence="1">Fluoroacetyl-CoA-specific thioesterase-like domain-containing protein</fullName>
    </recommendedName>
</protein>
<dbReference type="STRING" id="1150625.Q75_03840"/>
<dbReference type="RefSeq" id="WP_059350446.1">
    <property type="nucleotide sequence ID" value="NZ_LDYG01000019.1"/>
</dbReference>
<dbReference type="PANTHER" id="PTHR36934">
    <property type="entry name" value="BLR0278 PROTEIN"/>
    <property type="match status" value="1"/>
</dbReference>
<dbReference type="CDD" id="cd03440">
    <property type="entry name" value="hot_dog"/>
    <property type="match status" value="1"/>
</dbReference>
<dbReference type="InterPro" id="IPR029069">
    <property type="entry name" value="HotDog_dom_sf"/>
</dbReference>
<dbReference type="Gene3D" id="3.10.129.10">
    <property type="entry name" value="Hotdog Thioesterase"/>
    <property type="match status" value="1"/>
</dbReference>
<comment type="caution">
    <text evidence="2">The sequence shown here is derived from an EMBL/GenBank/DDBJ whole genome shotgun (WGS) entry which is preliminary data.</text>
</comment>
<dbReference type="PATRIC" id="fig|1150625.3.peg.803"/>
<dbReference type="Proteomes" id="UP000074108">
    <property type="component" value="Unassembled WGS sequence"/>
</dbReference>
<gene>
    <name evidence="2" type="ORF">Q75_03840</name>
</gene>
<sequence length="113" mass="12754">MKNGWQLRSKNAMTIVVQEDMFPKFDGSIVHPLFSTASMVHYMEWVSRNLLLPFLEQDEEAVGAEVIVKHRGPAKLGDEILFEGRIIAVQENKMLTKILAKVNDRTIGVGEVT</sequence>
<dbReference type="InterPro" id="IPR025540">
    <property type="entry name" value="FlK"/>
</dbReference>
<feature type="domain" description="Fluoroacetyl-CoA-specific thioesterase-like" evidence="1">
    <location>
        <begin position="17"/>
        <end position="112"/>
    </location>
</feature>
<dbReference type="OrthoDB" id="6902891at2"/>
<evidence type="ECO:0000313" key="3">
    <source>
        <dbReference type="Proteomes" id="UP000074108"/>
    </source>
</evidence>
<evidence type="ECO:0000313" key="2">
    <source>
        <dbReference type="EMBL" id="KUP07898.1"/>
    </source>
</evidence>
<dbReference type="Pfam" id="PF22636">
    <property type="entry name" value="FlK"/>
    <property type="match status" value="1"/>
</dbReference>
<organism evidence="2 3">
    <name type="scientific">Bacillus coahuilensis p1.1.43</name>
    <dbReference type="NCBI Taxonomy" id="1150625"/>
    <lineage>
        <taxon>Bacteria</taxon>
        <taxon>Bacillati</taxon>
        <taxon>Bacillota</taxon>
        <taxon>Bacilli</taxon>
        <taxon>Bacillales</taxon>
        <taxon>Bacillaceae</taxon>
        <taxon>Bacillus</taxon>
    </lineage>
</organism>
<evidence type="ECO:0000259" key="1">
    <source>
        <dbReference type="Pfam" id="PF22636"/>
    </source>
</evidence>
<dbReference type="SUPFAM" id="SSF54637">
    <property type="entry name" value="Thioesterase/thiol ester dehydrase-isomerase"/>
    <property type="match status" value="1"/>
</dbReference>
<name>A0A147KAU0_9BACI</name>
<accession>A0A147KAU0</accession>
<dbReference type="InterPro" id="IPR054485">
    <property type="entry name" value="FlK-like_dom"/>
</dbReference>
<dbReference type="AlphaFoldDB" id="A0A147KAU0"/>
<reference evidence="2 3" key="1">
    <citation type="journal article" date="2016" name="Front. Microbiol.">
        <title>Microevolution Analysis of Bacillus coahuilensis Unveils Differences in Phosphorus Acquisition Strategies and Their Regulation.</title>
        <authorList>
            <person name="Gomez-Lunar Z."/>
            <person name="Hernandez-Gonzalez I."/>
            <person name="Rodriguez-Torres M.D."/>
            <person name="Souza V."/>
            <person name="Olmedo-Alvarez G."/>
        </authorList>
    </citation>
    <scope>NUCLEOTIDE SEQUENCE [LARGE SCALE GENOMIC DNA]</scope>
    <source>
        <strain evidence="3">p1.1.43</strain>
    </source>
</reference>
<dbReference type="EMBL" id="LDYG01000019">
    <property type="protein sequence ID" value="KUP07898.1"/>
    <property type="molecule type" value="Genomic_DNA"/>
</dbReference>
<keyword evidence="3" id="KW-1185">Reference proteome</keyword>